<dbReference type="Proteomes" id="UP001597045">
    <property type="component" value="Unassembled WGS sequence"/>
</dbReference>
<gene>
    <name evidence="1" type="ORF">ACFQ1S_28655</name>
</gene>
<reference evidence="2" key="1">
    <citation type="journal article" date="2019" name="Int. J. Syst. Evol. Microbiol.">
        <title>The Global Catalogue of Microorganisms (GCM) 10K type strain sequencing project: providing services to taxonomists for standard genome sequencing and annotation.</title>
        <authorList>
            <consortium name="The Broad Institute Genomics Platform"/>
            <consortium name="The Broad Institute Genome Sequencing Center for Infectious Disease"/>
            <person name="Wu L."/>
            <person name="Ma J."/>
        </authorList>
    </citation>
    <scope>NUCLEOTIDE SEQUENCE [LARGE SCALE GENOMIC DNA]</scope>
    <source>
        <strain evidence="2">JCM 31486</strain>
    </source>
</reference>
<dbReference type="InterPro" id="IPR006764">
    <property type="entry name" value="SAM_dep_MeTrfase_SAV2177_type"/>
</dbReference>
<dbReference type="EC" id="2.1.1.-" evidence="1"/>
<dbReference type="EMBL" id="JBHTIS010002053">
    <property type="protein sequence ID" value="MFD1049224.1"/>
    <property type="molecule type" value="Genomic_DNA"/>
</dbReference>
<dbReference type="Pfam" id="PF04672">
    <property type="entry name" value="Methyltransf_19"/>
    <property type="match status" value="1"/>
</dbReference>
<dbReference type="SUPFAM" id="SSF53335">
    <property type="entry name" value="S-adenosyl-L-methionine-dependent methyltransferases"/>
    <property type="match status" value="1"/>
</dbReference>
<dbReference type="GO" id="GO:0008168">
    <property type="term" value="F:methyltransferase activity"/>
    <property type="evidence" value="ECO:0007669"/>
    <property type="project" value="UniProtKB-KW"/>
</dbReference>
<keyword evidence="2" id="KW-1185">Reference proteome</keyword>
<dbReference type="InterPro" id="IPR029063">
    <property type="entry name" value="SAM-dependent_MTases_sf"/>
</dbReference>
<protein>
    <submittedName>
        <fullName evidence="1">SAM-dependent methyltransferase</fullName>
        <ecNumber evidence="1">2.1.1.-</ecNumber>
    </submittedName>
</protein>
<evidence type="ECO:0000313" key="1">
    <source>
        <dbReference type="EMBL" id="MFD1049224.1"/>
    </source>
</evidence>
<keyword evidence="1" id="KW-0489">Methyltransferase</keyword>
<feature type="non-terminal residue" evidence="1">
    <location>
        <position position="130"/>
    </location>
</feature>
<dbReference type="GO" id="GO:0032259">
    <property type="term" value="P:methylation"/>
    <property type="evidence" value="ECO:0007669"/>
    <property type="project" value="UniProtKB-KW"/>
</dbReference>
<comment type="caution">
    <text evidence="1">The sequence shown here is derived from an EMBL/GenBank/DDBJ whole genome shotgun (WGS) entry which is preliminary data.</text>
</comment>
<accession>A0ABW3MJ30</accession>
<name>A0ABW3MJ30_9PSEU</name>
<keyword evidence="1" id="KW-0808">Transferase</keyword>
<sequence length="130" mass="14691">MSAIDGTPPVIDTTRPSVARVYDLFLGGKDNYDVDREVYRRTMEICPEVPLLSRAFRRWLVRVVRFLAGIAEIDQILDCGSGLPTAENTHQVAQRVRPETTVVYVDNDPIVNAYGRALLEENDRTHFVDA</sequence>
<proteinExistence type="predicted"/>
<evidence type="ECO:0000313" key="2">
    <source>
        <dbReference type="Proteomes" id="UP001597045"/>
    </source>
</evidence>
<organism evidence="1 2">
    <name type="scientific">Kibdelosporangium lantanae</name>
    <dbReference type="NCBI Taxonomy" id="1497396"/>
    <lineage>
        <taxon>Bacteria</taxon>
        <taxon>Bacillati</taxon>
        <taxon>Actinomycetota</taxon>
        <taxon>Actinomycetes</taxon>
        <taxon>Pseudonocardiales</taxon>
        <taxon>Pseudonocardiaceae</taxon>
        <taxon>Kibdelosporangium</taxon>
    </lineage>
</organism>
<dbReference type="Gene3D" id="3.40.50.150">
    <property type="entry name" value="Vaccinia Virus protein VP39"/>
    <property type="match status" value="1"/>
</dbReference>